<dbReference type="Proteomes" id="UP000821837">
    <property type="component" value="Chromosome 6"/>
</dbReference>
<dbReference type="Gene3D" id="3.60.10.10">
    <property type="entry name" value="Endonuclease/exonuclease/phosphatase"/>
    <property type="match status" value="1"/>
</dbReference>
<organism evidence="2 3">
    <name type="scientific">Rhipicephalus sanguineus</name>
    <name type="common">Brown dog tick</name>
    <name type="synonym">Ixodes sanguineus</name>
    <dbReference type="NCBI Taxonomy" id="34632"/>
    <lineage>
        <taxon>Eukaryota</taxon>
        <taxon>Metazoa</taxon>
        <taxon>Ecdysozoa</taxon>
        <taxon>Arthropoda</taxon>
        <taxon>Chelicerata</taxon>
        <taxon>Arachnida</taxon>
        <taxon>Acari</taxon>
        <taxon>Parasitiformes</taxon>
        <taxon>Ixodida</taxon>
        <taxon>Ixodoidea</taxon>
        <taxon>Ixodidae</taxon>
        <taxon>Rhipicephalinae</taxon>
        <taxon>Rhipicephalus</taxon>
        <taxon>Rhipicephalus</taxon>
    </lineage>
</organism>
<accession>A0A9D4PL29</accession>
<comment type="caution">
    <text evidence="2">The sequence shown here is derived from an EMBL/GenBank/DDBJ whole genome shotgun (WGS) entry which is preliminary data.</text>
</comment>
<reference evidence="2" key="1">
    <citation type="journal article" date="2020" name="Cell">
        <title>Large-Scale Comparative Analyses of Tick Genomes Elucidate Their Genetic Diversity and Vector Capacities.</title>
        <authorList>
            <consortium name="Tick Genome and Microbiome Consortium (TIGMIC)"/>
            <person name="Jia N."/>
            <person name="Wang J."/>
            <person name="Shi W."/>
            <person name="Du L."/>
            <person name="Sun Y."/>
            <person name="Zhan W."/>
            <person name="Jiang J.F."/>
            <person name="Wang Q."/>
            <person name="Zhang B."/>
            <person name="Ji P."/>
            <person name="Bell-Sakyi L."/>
            <person name="Cui X.M."/>
            <person name="Yuan T.T."/>
            <person name="Jiang B.G."/>
            <person name="Yang W.F."/>
            <person name="Lam T.T."/>
            <person name="Chang Q.C."/>
            <person name="Ding S.J."/>
            <person name="Wang X.J."/>
            <person name="Zhu J.G."/>
            <person name="Ruan X.D."/>
            <person name="Zhao L."/>
            <person name="Wei J.T."/>
            <person name="Ye R.Z."/>
            <person name="Que T.C."/>
            <person name="Du C.H."/>
            <person name="Zhou Y.H."/>
            <person name="Cheng J.X."/>
            <person name="Dai P.F."/>
            <person name="Guo W.B."/>
            <person name="Han X.H."/>
            <person name="Huang E.J."/>
            <person name="Li L.F."/>
            <person name="Wei W."/>
            <person name="Gao Y.C."/>
            <person name="Liu J.Z."/>
            <person name="Shao H.Z."/>
            <person name="Wang X."/>
            <person name="Wang C.C."/>
            <person name="Yang T.C."/>
            <person name="Huo Q.B."/>
            <person name="Li W."/>
            <person name="Chen H.Y."/>
            <person name="Chen S.E."/>
            <person name="Zhou L.G."/>
            <person name="Ni X.B."/>
            <person name="Tian J.H."/>
            <person name="Sheng Y."/>
            <person name="Liu T."/>
            <person name="Pan Y.S."/>
            <person name="Xia L.Y."/>
            <person name="Li J."/>
            <person name="Zhao F."/>
            <person name="Cao W.C."/>
        </authorList>
    </citation>
    <scope>NUCLEOTIDE SEQUENCE</scope>
    <source>
        <strain evidence="2">Rsan-2018</strain>
    </source>
</reference>
<dbReference type="GO" id="GO:0003824">
    <property type="term" value="F:catalytic activity"/>
    <property type="evidence" value="ECO:0007669"/>
    <property type="project" value="InterPro"/>
</dbReference>
<keyword evidence="3" id="KW-1185">Reference proteome</keyword>
<dbReference type="EMBL" id="JABSTV010001252">
    <property type="protein sequence ID" value="KAH7946851.1"/>
    <property type="molecule type" value="Genomic_DNA"/>
</dbReference>
<gene>
    <name evidence="2" type="ORF">HPB52_005037</name>
</gene>
<evidence type="ECO:0000313" key="2">
    <source>
        <dbReference type="EMBL" id="KAH7946851.1"/>
    </source>
</evidence>
<dbReference type="Pfam" id="PF14529">
    <property type="entry name" value="Exo_endo_phos_2"/>
    <property type="match status" value="1"/>
</dbReference>
<dbReference type="AlphaFoldDB" id="A0A9D4PL29"/>
<dbReference type="GO" id="GO:0003676">
    <property type="term" value="F:nucleic acid binding"/>
    <property type="evidence" value="ECO:0007669"/>
    <property type="project" value="InterPro"/>
</dbReference>
<name>A0A9D4PL29_RHISA</name>
<protein>
    <recommendedName>
        <fullName evidence="1">Endonuclease/exonuclease/phosphatase domain-containing protein</fullName>
    </recommendedName>
</protein>
<sequence>MCGGNHALDARAVTAALTHIVKEKALPSKDMGIRDENIEEAAVSIPEDVIEELEALREPPRKPPTSQEAYDLHYPKPELLSMVDTIVTFFEKAVKYLPRTKILETLQLTVEPYFEDSPLLDCPEGVDKSHARRAHTNIDHVIVELALRRRKKAEKRSIIIVNVYSTPKQKATDFHALVLGACKLAQAKELLLLGDFNALDEHWSYNRSDAKDKQLVAATDKSQLELLTDPAFPTRIGSSVCRDTPPTLLLPLQRLTLTPTGRDLLLRLGYISQLQDVARRKPIPDHLRTTYKVAPVPRNMDPRLRQGRQEARAEALEREHGHKNTTYYVDAASYNLANTKAVATVVDHTLKECTSASVRCHNITEAEETAIALALALGYRHQTSLTVLMDSQAACRNYLKGHISQPALNILLSATDTGEHSRSVLEALLSAEACKNGLPSVANLLMHP</sequence>
<feature type="domain" description="Endonuclease/exonuclease/phosphatase" evidence="1">
    <location>
        <begin position="158"/>
        <end position="237"/>
    </location>
</feature>
<dbReference type="InterPro" id="IPR036691">
    <property type="entry name" value="Endo/exonu/phosph_ase_sf"/>
</dbReference>
<dbReference type="Gene3D" id="3.30.420.10">
    <property type="entry name" value="Ribonuclease H-like superfamily/Ribonuclease H"/>
    <property type="match status" value="1"/>
</dbReference>
<dbReference type="InterPro" id="IPR036397">
    <property type="entry name" value="RNaseH_sf"/>
</dbReference>
<evidence type="ECO:0000313" key="3">
    <source>
        <dbReference type="Proteomes" id="UP000821837"/>
    </source>
</evidence>
<evidence type="ECO:0000259" key="1">
    <source>
        <dbReference type="Pfam" id="PF14529"/>
    </source>
</evidence>
<reference evidence="2" key="2">
    <citation type="submission" date="2021-09" db="EMBL/GenBank/DDBJ databases">
        <authorList>
            <person name="Jia N."/>
            <person name="Wang J."/>
            <person name="Shi W."/>
            <person name="Du L."/>
            <person name="Sun Y."/>
            <person name="Zhan W."/>
            <person name="Jiang J."/>
            <person name="Wang Q."/>
            <person name="Zhang B."/>
            <person name="Ji P."/>
            <person name="Sakyi L.B."/>
            <person name="Cui X."/>
            <person name="Yuan T."/>
            <person name="Jiang B."/>
            <person name="Yang W."/>
            <person name="Lam T.T.-Y."/>
            <person name="Chang Q."/>
            <person name="Ding S."/>
            <person name="Wang X."/>
            <person name="Zhu J."/>
            <person name="Ruan X."/>
            <person name="Zhao L."/>
            <person name="Wei J."/>
            <person name="Que T."/>
            <person name="Du C."/>
            <person name="Cheng J."/>
            <person name="Dai P."/>
            <person name="Han X."/>
            <person name="Huang E."/>
            <person name="Gao Y."/>
            <person name="Liu J."/>
            <person name="Shao H."/>
            <person name="Ye R."/>
            <person name="Li L."/>
            <person name="Wei W."/>
            <person name="Wang X."/>
            <person name="Wang C."/>
            <person name="Huo Q."/>
            <person name="Li W."/>
            <person name="Guo W."/>
            <person name="Chen H."/>
            <person name="Chen S."/>
            <person name="Zhou L."/>
            <person name="Zhou L."/>
            <person name="Ni X."/>
            <person name="Tian J."/>
            <person name="Zhou Y."/>
            <person name="Sheng Y."/>
            <person name="Liu T."/>
            <person name="Pan Y."/>
            <person name="Xia L."/>
            <person name="Li J."/>
            <person name="Zhao F."/>
            <person name="Cao W."/>
        </authorList>
    </citation>
    <scope>NUCLEOTIDE SEQUENCE</scope>
    <source>
        <strain evidence="2">Rsan-2018</strain>
        <tissue evidence="2">Larvae</tissue>
    </source>
</reference>
<proteinExistence type="predicted"/>
<dbReference type="SUPFAM" id="SSF56219">
    <property type="entry name" value="DNase I-like"/>
    <property type="match status" value="1"/>
</dbReference>
<dbReference type="InterPro" id="IPR005135">
    <property type="entry name" value="Endo/exonuclease/phosphatase"/>
</dbReference>